<feature type="binding site" evidence="18">
    <location>
        <position position="269"/>
    </location>
    <ligand>
        <name>Zn(2+)</name>
        <dbReference type="ChEBI" id="CHEBI:29105"/>
        <note>catalytic</note>
    </ligand>
</feature>
<dbReference type="EC" id="3.5.4.25" evidence="18"/>
<dbReference type="PANTHER" id="PTHR21327">
    <property type="entry name" value="GTP CYCLOHYDROLASE II-RELATED"/>
    <property type="match status" value="1"/>
</dbReference>
<evidence type="ECO:0000256" key="1">
    <source>
        <dbReference type="ARBA" id="ARBA00000141"/>
    </source>
</evidence>
<keyword evidence="9 18" id="KW-0547">Nucleotide-binding</keyword>
<feature type="binding site" evidence="18">
    <location>
        <position position="256"/>
    </location>
    <ligand>
        <name>Zn(2+)</name>
        <dbReference type="ChEBI" id="CHEBI:29105"/>
        <note>catalytic</note>
    </ligand>
</feature>
<dbReference type="NCBIfam" id="NF001591">
    <property type="entry name" value="PRK00393.1"/>
    <property type="match status" value="1"/>
</dbReference>
<feature type="binding site" evidence="18">
    <location>
        <position position="267"/>
    </location>
    <ligand>
        <name>Zn(2+)</name>
        <dbReference type="ChEBI" id="CHEBI:29105"/>
        <note>catalytic</note>
    </ligand>
</feature>
<evidence type="ECO:0000256" key="15">
    <source>
        <dbReference type="ARBA" id="ARBA00023239"/>
    </source>
</evidence>
<feature type="binding site" evidence="18">
    <location>
        <position position="316"/>
    </location>
    <ligand>
        <name>GTP</name>
        <dbReference type="ChEBI" id="CHEBI:37565"/>
    </ligand>
</feature>
<comment type="caution">
    <text evidence="20">The sequence shown here is derived from an EMBL/GenBank/DDBJ whole genome shotgun (WGS) entry which is preliminary data.</text>
</comment>
<dbReference type="GO" id="GO:0005525">
    <property type="term" value="F:GTP binding"/>
    <property type="evidence" value="ECO:0007669"/>
    <property type="project" value="UniProtKB-KW"/>
</dbReference>
<dbReference type="HAMAP" id="MF_01283">
    <property type="entry name" value="RibBA"/>
    <property type="match status" value="1"/>
</dbReference>
<dbReference type="NCBIfam" id="TIGR00506">
    <property type="entry name" value="ribB"/>
    <property type="match status" value="1"/>
</dbReference>
<evidence type="ECO:0000256" key="2">
    <source>
        <dbReference type="ARBA" id="ARBA00001936"/>
    </source>
</evidence>
<dbReference type="GO" id="GO:0008270">
    <property type="term" value="F:zinc ion binding"/>
    <property type="evidence" value="ECO:0007669"/>
    <property type="project" value="UniProtKB-UniRule"/>
</dbReference>
<dbReference type="Gene3D" id="3.40.50.10990">
    <property type="entry name" value="GTP cyclohydrolase II"/>
    <property type="match status" value="1"/>
</dbReference>
<dbReference type="InterPro" id="IPR000926">
    <property type="entry name" value="RibA"/>
</dbReference>
<keyword evidence="7 18" id="KW-0686">Riboflavin biosynthesis</keyword>
<feature type="binding site" evidence="18">
    <location>
        <begin position="251"/>
        <end position="255"/>
    </location>
    <ligand>
        <name>GTP</name>
        <dbReference type="ChEBI" id="CHEBI:37565"/>
    </ligand>
</feature>
<comment type="cofactor">
    <cofactor evidence="18">
        <name>Zn(2+)</name>
        <dbReference type="ChEBI" id="CHEBI:29105"/>
    </cofactor>
    <text evidence="18">Binds 1 zinc ion per subunit.</text>
</comment>
<evidence type="ECO:0000256" key="11">
    <source>
        <dbReference type="ARBA" id="ARBA00022833"/>
    </source>
</evidence>
<comment type="function">
    <text evidence="3 18">Catalyzes the conversion of D-ribulose 5-phosphate to formate and 3,4-dihydroxy-2-butanone 4-phosphate.</text>
</comment>
<dbReference type="SUPFAM" id="SSF142695">
    <property type="entry name" value="RibA-like"/>
    <property type="match status" value="1"/>
</dbReference>
<evidence type="ECO:0000313" key="21">
    <source>
        <dbReference type="Proteomes" id="UP000234857"/>
    </source>
</evidence>
<dbReference type="FunFam" id="3.40.50.10990:FF:000002">
    <property type="entry name" value="GTP cyclohydrolase-2"/>
    <property type="match status" value="1"/>
</dbReference>
<gene>
    <name evidence="18" type="primary">ribBA</name>
    <name evidence="20" type="ORF">C0601_07505</name>
</gene>
<dbReference type="PANTHER" id="PTHR21327:SF18">
    <property type="entry name" value="3,4-DIHYDROXY-2-BUTANONE 4-PHOSPHATE SYNTHASE"/>
    <property type="match status" value="1"/>
</dbReference>
<dbReference type="Proteomes" id="UP000234857">
    <property type="component" value="Unassembled WGS sequence"/>
</dbReference>
<feature type="binding site" evidence="18">
    <location>
        <position position="27"/>
    </location>
    <ligand>
        <name>Mg(2+)</name>
        <dbReference type="ChEBI" id="CHEBI:18420"/>
        <label>1</label>
    </ligand>
</feature>
<evidence type="ECO:0000256" key="12">
    <source>
        <dbReference type="ARBA" id="ARBA00022842"/>
    </source>
</evidence>
<evidence type="ECO:0000256" key="10">
    <source>
        <dbReference type="ARBA" id="ARBA00022801"/>
    </source>
</evidence>
<dbReference type="NCBIfam" id="TIGR00505">
    <property type="entry name" value="ribA"/>
    <property type="match status" value="1"/>
</dbReference>
<dbReference type="GO" id="GO:0005829">
    <property type="term" value="C:cytosol"/>
    <property type="evidence" value="ECO:0007669"/>
    <property type="project" value="TreeGrafter"/>
</dbReference>
<comment type="pathway">
    <text evidence="5 18">Cofactor biosynthesis; riboflavin biosynthesis; 2-hydroxy-3-oxobutyl phosphate from D-ribulose 5-phosphate: step 1/1.</text>
</comment>
<evidence type="ECO:0000256" key="17">
    <source>
        <dbReference type="ARBA" id="ARBA00049295"/>
    </source>
</evidence>
<evidence type="ECO:0000256" key="9">
    <source>
        <dbReference type="ARBA" id="ARBA00022741"/>
    </source>
</evidence>
<dbReference type="GO" id="GO:0030145">
    <property type="term" value="F:manganese ion binding"/>
    <property type="evidence" value="ECO:0007669"/>
    <property type="project" value="UniProtKB-UniRule"/>
</dbReference>
<feature type="region of interest" description="GTP cyclohydrolase II" evidence="18">
    <location>
        <begin position="201"/>
        <end position="396"/>
    </location>
</feature>
<evidence type="ECO:0000256" key="14">
    <source>
        <dbReference type="ARBA" id="ARBA00023211"/>
    </source>
</evidence>
<dbReference type="Pfam" id="PF00926">
    <property type="entry name" value="DHBP_synthase"/>
    <property type="match status" value="1"/>
</dbReference>
<comment type="pathway">
    <text evidence="4 18">Cofactor biosynthesis; riboflavin biosynthesis; 5-amino-6-(D-ribitylamino)uracil from GTP: step 1/4.</text>
</comment>
<reference evidence="20 21" key="1">
    <citation type="submission" date="2017-11" db="EMBL/GenBank/DDBJ databases">
        <title>Genome-resolved metagenomics identifies genetic mobility, metabolic interactions, and unexpected diversity in perchlorate-reducing communities.</title>
        <authorList>
            <person name="Barnum T.P."/>
            <person name="Figueroa I.A."/>
            <person name="Carlstrom C.I."/>
            <person name="Lucas L.N."/>
            <person name="Engelbrektson A.L."/>
            <person name="Coates J.D."/>
        </authorList>
    </citation>
    <scope>NUCLEOTIDE SEQUENCE [LARGE SCALE GENOMIC DNA]</scope>
    <source>
        <strain evidence="20">BM706</strain>
    </source>
</reference>
<evidence type="ECO:0000256" key="3">
    <source>
        <dbReference type="ARBA" id="ARBA00002284"/>
    </source>
</evidence>
<sequence length="396" mass="44219">MFKDVENILDTLKKGKMIIIVDDEDRENEGDLMFAAEYATPELVNFMAKHGRGLICVPMSEKALKRLNIEMMTDENTSPFSTAFTVSVEAANGVTTGISAHDRAKTIKVLADPDSKPEDIVKPGHIFPLKAKKNGVLERAGQTEASVDLCRLADLEEAAVICEIMNEDGTMARMPELEKISEDFDIPIITVEKIISYRMARETTIKKVDSTRLPTEFGEFNLTGFEVLHNDEHHIAISLGSWEKDEPVLVRVHSECLTGDALHSLRCDCGKQLDYAMQKIQEEGKGIIVYMRQEGRGIGLLNKIKAYHLQDNGLDTVEANVKLGFKPDLRDYGIGAQILKAMGVGKIRLMTNNPRKIVGLEGYGLEVIETVPIIVGHNDENKRYLDTKKEKMGHMF</sequence>
<feature type="binding site" evidence="18">
    <location>
        <position position="351"/>
    </location>
    <ligand>
        <name>GTP</name>
        <dbReference type="ChEBI" id="CHEBI:37565"/>
    </ligand>
</feature>
<dbReference type="InterPro" id="IPR017945">
    <property type="entry name" value="DHBP_synth_RibB-like_a/b_dom"/>
</dbReference>
<dbReference type="EMBL" id="PKTG01000087">
    <property type="protein sequence ID" value="PLX17398.1"/>
    <property type="molecule type" value="Genomic_DNA"/>
</dbReference>
<evidence type="ECO:0000256" key="8">
    <source>
        <dbReference type="ARBA" id="ARBA00022723"/>
    </source>
</evidence>
<comment type="similarity">
    <text evidence="6 18">In the N-terminal section; belongs to the DHBP synthase family.</text>
</comment>
<name>A0A2N5ZFE0_MUIH1</name>
<keyword evidence="16 18" id="KW-0511">Multifunctional enzyme</keyword>
<dbReference type="GO" id="GO:0009231">
    <property type="term" value="P:riboflavin biosynthetic process"/>
    <property type="evidence" value="ECO:0007669"/>
    <property type="project" value="UniProtKB-UniRule"/>
</dbReference>
<keyword evidence="13 18" id="KW-0342">GTP-binding</keyword>
<dbReference type="Gene3D" id="3.90.870.10">
    <property type="entry name" value="DHBP synthase"/>
    <property type="match status" value="1"/>
</dbReference>
<evidence type="ECO:0000256" key="5">
    <source>
        <dbReference type="ARBA" id="ARBA00004904"/>
    </source>
</evidence>
<dbReference type="GO" id="GO:0008686">
    <property type="term" value="F:3,4-dihydroxy-2-butanone-4-phosphate synthase activity"/>
    <property type="evidence" value="ECO:0007669"/>
    <property type="project" value="UniProtKB-UniRule"/>
</dbReference>
<accession>A0A2N5ZFE0</accession>
<dbReference type="PIRSF" id="PIRSF001259">
    <property type="entry name" value="RibA"/>
    <property type="match status" value="1"/>
</dbReference>
<evidence type="ECO:0000256" key="4">
    <source>
        <dbReference type="ARBA" id="ARBA00004853"/>
    </source>
</evidence>
<dbReference type="CDD" id="cd00641">
    <property type="entry name" value="GTP_cyclohydro2"/>
    <property type="match status" value="1"/>
</dbReference>
<feature type="region of interest" description="DHBP synthase" evidence="18">
    <location>
        <begin position="1"/>
        <end position="200"/>
    </location>
</feature>
<feature type="active site" description="Nucleophile; for GTP cyclohydrolase activity" evidence="18">
    <location>
        <position position="330"/>
    </location>
</feature>
<dbReference type="AlphaFoldDB" id="A0A2N5ZFE0"/>
<evidence type="ECO:0000313" key="20">
    <source>
        <dbReference type="EMBL" id="PLX17398.1"/>
    </source>
</evidence>
<feature type="binding site" evidence="18">
    <location>
        <begin position="26"/>
        <end position="27"/>
    </location>
    <ligand>
        <name>D-ribulose 5-phosphate</name>
        <dbReference type="ChEBI" id="CHEBI:58121"/>
    </ligand>
</feature>
<dbReference type="InterPro" id="IPR016299">
    <property type="entry name" value="Riboflavin_synth_RibBA"/>
</dbReference>
<dbReference type="HAMAP" id="MF_00180">
    <property type="entry name" value="RibB"/>
    <property type="match status" value="1"/>
</dbReference>
<evidence type="ECO:0000256" key="18">
    <source>
        <dbReference type="HAMAP-Rule" id="MF_01283"/>
    </source>
</evidence>
<dbReference type="InterPro" id="IPR032677">
    <property type="entry name" value="GTP_cyclohydro_II"/>
</dbReference>
<evidence type="ECO:0000259" key="19">
    <source>
        <dbReference type="Pfam" id="PF00925"/>
    </source>
</evidence>
<keyword evidence="8 18" id="KW-0479">Metal-binding</keyword>
<dbReference type="EC" id="4.1.99.12" evidence="18"/>
<organism evidence="20 21">
    <name type="scientific">Muiribacterium halophilum</name>
    <dbReference type="NCBI Taxonomy" id="2053465"/>
    <lineage>
        <taxon>Bacteria</taxon>
        <taxon>Candidatus Muiribacteriota</taxon>
        <taxon>Candidatus Muiribacteriia</taxon>
        <taxon>Candidatus Muiribacteriales</taxon>
        <taxon>Candidatus Muiribacteriaceae</taxon>
        <taxon>Candidatus Muiribacterium</taxon>
    </lineage>
</organism>
<protein>
    <recommendedName>
        <fullName evidence="18">Riboflavin biosynthesis protein RibBA</fullName>
    </recommendedName>
    <domain>
        <recommendedName>
            <fullName evidence="18">3,4-dihydroxy-2-butanone 4-phosphate synthase</fullName>
            <shortName evidence="18">DHBP synthase</shortName>
            <ecNumber evidence="18">4.1.99.12</ecNumber>
        </recommendedName>
    </domain>
    <domain>
        <recommendedName>
            <fullName evidence="18">GTP cyclohydrolase-2</fullName>
            <ecNumber evidence="18">3.5.4.25</ecNumber>
        </recommendedName>
        <alternativeName>
            <fullName evidence="18">GTP cyclohydrolase II</fullName>
        </alternativeName>
    </domain>
</protein>
<keyword evidence="10 18" id="KW-0378">Hydrolase</keyword>
<feature type="site" description="Essential for DHBP synthase activity" evidence="18">
    <location>
        <position position="125"/>
    </location>
</feature>
<dbReference type="InterPro" id="IPR036144">
    <property type="entry name" value="RibA-like_sf"/>
</dbReference>
<keyword evidence="15 18" id="KW-0456">Lyase</keyword>
<keyword evidence="12 18" id="KW-0460">Magnesium</keyword>
<dbReference type="UniPathway" id="UPA00275">
    <property type="reaction ID" value="UER00399"/>
</dbReference>
<dbReference type="GO" id="GO:0003935">
    <property type="term" value="F:GTP cyclohydrolase II activity"/>
    <property type="evidence" value="ECO:0007669"/>
    <property type="project" value="UniProtKB-UniRule"/>
</dbReference>
<feature type="binding site" evidence="18">
    <location>
        <position position="272"/>
    </location>
    <ligand>
        <name>GTP</name>
        <dbReference type="ChEBI" id="CHEBI:37565"/>
    </ligand>
</feature>
<comment type="similarity">
    <text evidence="18">In the C-terminal section; belongs to the GTP cyclohydrolase II family.</text>
</comment>
<evidence type="ECO:0000256" key="13">
    <source>
        <dbReference type="ARBA" id="ARBA00023134"/>
    </source>
</evidence>
<feature type="site" description="Essential for DHBP synthase activity" evidence="18">
    <location>
        <position position="163"/>
    </location>
</feature>
<comment type="caution">
    <text evidence="18">Lacks conserved residue(s) required for the propagation of feature annotation.</text>
</comment>
<dbReference type="FunFam" id="3.90.870.10:FF:000001">
    <property type="entry name" value="Riboflavin biosynthesis protein RibBA"/>
    <property type="match status" value="1"/>
</dbReference>
<feature type="binding site" evidence="18">
    <location>
        <begin position="294"/>
        <end position="296"/>
    </location>
    <ligand>
        <name>GTP</name>
        <dbReference type="ChEBI" id="CHEBI:37565"/>
    </ligand>
</feature>
<dbReference type="NCBIfam" id="NF006803">
    <property type="entry name" value="PRK09311.1"/>
    <property type="match status" value="1"/>
</dbReference>
<feature type="domain" description="GTP cyclohydrolase II" evidence="19">
    <location>
        <begin position="208"/>
        <end position="372"/>
    </location>
</feature>
<evidence type="ECO:0000256" key="16">
    <source>
        <dbReference type="ARBA" id="ARBA00023268"/>
    </source>
</evidence>
<feature type="binding site" evidence="18">
    <location>
        <position position="163"/>
    </location>
    <ligand>
        <name>D-ribulose 5-phosphate</name>
        <dbReference type="ChEBI" id="CHEBI:58121"/>
    </ligand>
</feature>
<comment type="cofactor">
    <cofactor evidence="18">
        <name>Mg(2+)</name>
        <dbReference type="ChEBI" id="CHEBI:18420"/>
    </cofactor>
    <cofactor evidence="18">
        <name>Mn(2+)</name>
        <dbReference type="ChEBI" id="CHEBI:29035"/>
    </cofactor>
    <text evidence="18">Binds 2 divalent metal cations per subunit. Magnesium or manganese.</text>
</comment>
<comment type="cofactor">
    <cofactor evidence="2">
        <name>Mn(2+)</name>
        <dbReference type="ChEBI" id="CHEBI:29035"/>
    </cofactor>
</comment>
<proteinExistence type="inferred from homology"/>
<evidence type="ECO:0000256" key="7">
    <source>
        <dbReference type="ARBA" id="ARBA00022619"/>
    </source>
</evidence>
<comment type="function">
    <text evidence="18">Catalyzes the conversion of GTP to 2,5-diamino-6-ribosylamino-4(3H)-pyrimidinone 5'-phosphate (DARP), formate and pyrophosphate.</text>
</comment>
<comment type="catalytic activity">
    <reaction evidence="1 18">
        <text>D-ribulose 5-phosphate = (2S)-2-hydroxy-3-oxobutyl phosphate + formate + H(+)</text>
        <dbReference type="Rhea" id="RHEA:18457"/>
        <dbReference type="ChEBI" id="CHEBI:15378"/>
        <dbReference type="ChEBI" id="CHEBI:15740"/>
        <dbReference type="ChEBI" id="CHEBI:58121"/>
        <dbReference type="ChEBI" id="CHEBI:58830"/>
        <dbReference type="EC" id="4.1.99.12"/>
    </reaction>
</comment>
<evidence type="ECO:0000256" key="6">
    <source>
        <dbReference type="ARBA" id="ARBA00005520"/>
    </source>
</evidence>
<feature type="binding site" evidence="18">
    <location>
        <position position="31"/>
    </location>
    <ligand>
        <name>D-ribulose 5-phosphate</name>
        <dbReference type="ChEBI" id="CHEBI:58121"/>
    </ligand>
</feature>
<feature type="binding site" evidence="18">
    <location>
        <position position="356"/>
    </location>
    <ligand>
        <name>GTP</name>
        <dbReference type="ChEBI" id="CHEBI:37565"/>
    </ligand>
</feature>
<feature type="binding site" evidence="18">
    <location>
        <position position="27"/>
    </location>
    <ligand>
        <name>Mg(2+)</name>
        <dbReference type="ChEBI" id="CHEBI:18420"/>
        <label>2</label>
    </ligand>
</feature>
<dbReference type="SUPFAM" id="SSF55821">
    <property type="entry name" value="YrdC/RibB"/>
    <property type="match status" value="1"/>
</dbReference>
<dbReference type="Pfam" id="PF00925">
    <property type="entry name" value="GTP_cyclohydro2"/>
    <property type="match status" value="1"/>
</dbReference>
<keyword evidence="11 18" id="KW-0862">Zinc</keyword>
<feature type="active site" description="Proton acceptor; for GTP cyclohydrolase activity" evidence="18">
    <location>
        <position position="328"/>
    </location>
</feature>
<comment type="catalytic activity">
    <reaction evidence="17 18">
        <text>GTP + 4 H2O = 2,5-diamino-6-hydroxy-4-(5-phosphoribosylamino)-pyrimidine + formate + 2 phosphate + 3 H(+)</text>
        <dbReference type="Rhea" id="RHEA:23704"/>
        <dbReference type="ChEBI" id="CHEBI:15377"/>
        <dbReference type="ChEBI" id="CHEBI:15378"/>
        <dbReference type="ChEBI" id="CHEBI:15740"/>
        <dbReference type="ChEBI" id="CHEBI:37565"/>
        <dbReference type="ChEBI" id="CHEBI:43474"/>
        <dbReference type="ChEBI" id="CHEBI:58614"/>
        <dbReference type="EC" id="3.5.4.25"/>
    </reaction>
</comment>
<dbReference type="HAMAP" id="MF_00179">
    <property type="entry name" value="RibA"/>
    <property type="match status" value="1"/>
</dbReference>
<dbReference type="InterPro" id="IPR000422">
    <property type="entry name" value="DHBP_synthase_RibB"/>
</dbReference>
<dbReference type="GO" id="GO:0000287">
    <property type="term" value="F:magnesium ion binding"/>
    <property type="evidence" value="ECO:0007669"/>
    <property type="project" value="UniProtKB-UniRule"/>
</dbReference>
<keyword evidence="14 18" id="KW-0464">Manganese</keyword>